<dbReference type="SUPFAM" id="SSF55961">
    <property type="entry name" value="Bet v1-like"/>
    <property type="match status" value="1"/>
</dbReference>
<protein>
    <recommendedName>
        <fullName evidence="3">Nitroreductase domain-containing protein</fullName>
    </recommendedName>
</protein>
<feature type="domain" description="Nitroreductase" evidence="3">
    <location>
        <begin position="22"/>
        <end position="187"/>
    </location>
</feature>
<evidence type="ECO:0000259" key="3">
    <source>
        <dbReference type="Pfam" id="PF00881"/>
    </source>
</evidence>
<dbReference type="InterPro" id="IPR023393">
    <property type="entry name" value="START-like_dom_sf"/>
</dbReference>
<dbReference type="Gene3D" id="3.30.530.20">
    <property type="match status" value="1"/>
</dbReference>
<evidence type="ECO:0000256" key="2">
    <source>
        <dbReference type="ARBA" id="ARBA00023002"/>
    </source>
</evidence>
<dbReference type="AlphaFoldDB" id="A0A381PW36"/>
<dbReference type="Gene3D" id="3.40.109.10">
    <property type="entry name" value="NADH Oxidase"/>
    <property type="match status" value="1"/>
</dbReference>
<dbReference type="Pfam" id="PF00881">
    <property type="entry name" value="Nitroreductase"/>
    <property type="match status" value="1"/>
</dbReference>
<dbReference type="GO" id="GO:0016491">
    <property type="term" value="F:oxidoreductase activity"/>
    <property type="evidence" value="ECO:0007669"/>
    <property type="project" value="UniProtKB-KW"/>
</dbReference>
<dbReference type="InterPro" id="IPR019587">
    <property type="entry name" value="Polyketide_cyclase/dehydratase"/>
</dbReference>
<comment type="similarity">
    <text evidence="1">Belongs to the nitroreductase family.</text>
</comment>
<reference evidence="4" key="1">
    <citation type="submission" date="2018-05" db="EMBL/GenBank/DDBJ databases">
        <authorList>
            <person name="Lanie J.A."/>
            <person name="Ng W.-L."/>
            <person name="Kazmierczak K.M."/>
            <person name="Andrzejewski T.M."/>
            <person name="Davidsen T.M."/>
            <person name="Wayne K.J."/>
            <person name="Tettelin H."/>
            <person name="Glass J.I."/>
            <person name="Rusch D."/>
            <person name="Podicherti R."/>
            <person name="Tsui H.-C.T."/>
            <person name="Winkler M.E."/>
        </authorList>
    </citation>
    <scope>NUCLEOTIDE SEQUENCE</scope>
</reference>
<proteinExistence type="inferred from homology"/>
<evidence type="ECO:0000313" key="4">
    <source>
        <dbReference type="EMBL" id="SUZ71282.1"/>
    </source>
</evidence>
<dbReference type="PANTHER" id="PTHR43673">
    <property type="entry name" value="NAD(P)H NITROREDUCTASE YDGI-RELATED"/>
    <property type="match status" value="1"/>
</dbReference>
<dbReference type="Pfam" id="PF10604">
    <property type="entry name" value="Polyketide_cyc2"/>
    <property type="match status" value="1"/>
</dbReference>
<dbReference type="SUPFAM" id="SSF55469">
    <property type="entry name" value="FMN-dependent nitroreductase-like"/>
    <property type="match status" value="1"/>
</dbReference>
<dbReference type="CDD" id="cd07812">
    <property type="entry name" value="SRPBCC"/>
    <property type="match status" value="1"/>
</dbReference>
<dbReference type="CDD" id="cd02062">
    <property type="entry name" value="Nitro_FMN_reductase"/>
    <property type="match status" value="1"/>
</dbReference>
<sequence>MSDSLSESGFDLDHVDRLLTTTRAVRKRLDFERHVSDELIFECIDLAEQAPTGGNDASRRWLVIRDQDTKNELGRLYAEVGTLFINARGRLDGTGHPKERVVSSSAFLVENFSRSPVLVMCAIWGIHDDSGRPGLFDSAIPSAWSFNLALRSRGLGTAYATMLNNKSEDVAELLGIPSGVTTLVCFPVAYTIGQDFSPAPRRPAFEITYFDQWGFTRSQGSQDGSARIEDGPGVVVEIDTDARPKAIWDVISDINMPAQFSEELVKAEWTSDGDPQVGSTFRGSNSISGVREWETDCIVTEWKDRAAFEWRITDAEKPGAIWRFDLAEQGGGSRLRFSMTIGKDNNGTAPRALKDPTQESRVLHERRLVHKANMQRVVDGVKGLVDR</sequence>
<organism evidence="4">
    <name type="scientific">marine metagenome</name>
    <dbReference type="NCBI Taxonomy" id="408172"/>
    <lineage>
        <taxon>unclassified sequences</taxon>
        <taxon>metagenomes</taxon>
        <taxon>ecological metagenomes</taxon>
    </lineage>
</organism>
<dbReference type="EMBL" id="UINC01001116">
    <property type="protein sequence ID" value="SUZ71282.1"/>
    <property type="molecule type" value="Genomic_DNA"/>
</dbReference>
<keyword evidence="2" id="KW-0560">Oxidoreductase</keyword>
<dbReference type="InterPro" id="IPR029479">
    <property type="entry name" value="Nitroreductase"/>
</dbReference>
<name>A0A381PW36_9ZZZZ</name>
<accession>A0A381PW36</accession>
<dbReference type="InterPro" id="IPR000415">
    <property type="entry name" value="Nitroreductase-like"/>
</dbReference>
<dbReference type="PANTHER" id="PTHR43673:SF10">
    <property type="entry name" value="NADH DEHYDROGENASE_NAD(P)H NITROREDUCTASE XCC3605-RELATED"/>
    <property type="match status" value="1"/>
</dbReference>
<gene>
    <name evidence="4" type="ORF">METZ01_LOCUS24136</name>
</gene>
<evidence type="ECO:0000256" key="1">
    <source>
        <dbReference type="ARBA" id="ARBA00007118"/>
    </source>
</evidence>